<keyword evidence="4" id="KW-0378">Hydrolase</keyword>
<keyword evidence="5" id="KW-0347">Helicase</keyword>
<evidence type="ECO:0000256" key="11">
    <source>
        <dbReference type="PIRSR" id="PIRSR003033-1"/>
    </source>
</evidence>
<dbReference type="GO" id="GO:0006303">
    <property type="term" value="P:double-strand break repair via nonhomologous end joining"/>
    <property type="evidence" value="ECO:0007669"/>
    <property type="project" value="InterPro"/>
</dbReference>
<evidence type="ECO:0000256" key="4">
    <source>
        <dbReference type="ARBA" id="ARBA00022801"/>
    </source>
</evidence>
<evidence type="ECO:0000256" key="9">
    <source>
        <dbReference type="ARBA" id="ARBA00023204"/>
    </source>
</evidence>
<dbReference type="GO" id="GO:0006310">
    <property type="term" value="P:DNA recombination"/>
    <property type="evidence" value="ECO:0007669"/>
    <property type="project" value="UniProtKB-KW"/>
</dbReference>
<keyword evidence="6" id="KW-0067">ATP-binding</keyword>
<evidence type="ECO:0000256" key="3">
    <source>
        <dbReference type="ARBA" id="ARBA00022763"/>
    </source>
</evidence>
<dbReference type="Gene3D" id="4.10.970.10">
    <property type="entry name" value="Ku70, bridge and pillars"/>
    <property type="match status" value="1"/>
</dbReference>
<dbReference type="Pfam" id="PF02735">
    <property type="entry name" value="Ku"/>
    <property type="match status" value="1"/>
</dbReference>
<comment type="subcellular location">
    <subcellularLocation>
        <location evidence="1">Nucleus</location>
    </subcellularLocation>
</comment>
<evidence type="ECO:0000256" key="12">
    <source>
        <dbReference type="SAM" id="MobiDB-lite"/>
    </source>
</evidence>
<dbReference type="InterPro" id="IPR006164">
    <property type="entry name" value="DNA_bd_Ku70/Ku80"/>
</dbReference>
<dbReference type="GO" id="GO:0005524">
    <property type="term" value="F:ATP binding"/>
    <property type="evidence" value="ECO:0007669"/>
    <property type="project" value="UniProtKB-KW"/>
</dbReference>
<dbReference type="Pfam" id="PF03730">
    <property type="entry name" value="Ku_C"/>
    <property type="match status" value="1"/>
</dbReference>
<keyword evidence="10" id="KW-0539">Nucleus</keyword>
<keyword evidence="2" id="KW-0547">Nucleotide-binding</keyword>
<dbReference type="InterPro" id="IPR005161">
    <property type="entry name" value="Ku_N"/>
</dbReference>
<keyword evidence="3" id="KW-0227">DNA damage</keyword>
<dbReference type="GO" id="GO:0003690">
    <property type="term" value="F:double-stranded DNA binding"/>
    <property type="evidence" value="ECO:0007669"/>
    <property type="project" value="TreeGrafter"/>
</dbReference>
<dbReference type="SUPFAM" id="SSF53300">
    <property type="entry name" value="vWA-like"/>
    <property type="match status" value="1"/>
</dbReference>
<dbReference type="InterPro" id="IPR005160">
    <property type="entry name" value="Ku_C"/>
</dbReference>
<dbReference type="GO" id="GO:0003684">
    <property type="term" value="F:damaged DNA binding"/>
    <property type="evidence" value="ECO:0007669"/>
    <property type="project" value="InterPro"/>
</dbReference>
<dbReference type="GO" id="GO:0043564">
    <property type="term" value="C:Ku70:Ku80 complex"/>
    <property type="evidence" value="ECO:0007669"/>
    <property type="project" value="InterPro"/>
</dbReference>
<dbReference type="Gene3D" id="1.10.1600.10">
    <property type="match status" value="1"/>
</dbReference>
<dbReference type="PANTHER" id="PTHR12604:SF2">
    <property type="entry name" value="X-RAY REPAIR CROSS-COMPLEMENTING PROTEIN 6"/>
    <property type="match status" value="1"/>
</dbReference>
<dbReference type="InterPro" id="IPR036465">
    <property type="entry name" value="vWFA_dom_sf"/>
</dbReference>
<dbReference type="Gene3D" id="2.40.290.10">
    <property type="match status" value="1"/>
</dbReference>
<dbReference type="GO" id="GO:0003678">
    <property type="term" value="F:DNA helicase activity"/>
    <property type="evidence" value="ECO:0007669"/>
    <property type="project" value="InterPro"/>
</dbReference>
<dbReference type="GO" id="GO:0042162">
    <property type="term" value="F:telomeric DNA binding"/>
    <property type="evidence" value="ECO:0007669"/>
    <property type="project" value="InterPro"/>
</dbReference>
<evidence type="ECO:0000256" key="6">
    <source>
        <dbReference type="ARBA" id="ARBA00022840"/>
    </source>
</evidence>
<keyword evidence="9" id="KW-0234">DNA repair</keyword>
<dbReference type="InterPro" id="IPR027388">
    <property type="entry name" value="Ku70_bridge/pillars_dom_sf"/>
</dbReference>
<evidence type="ECO:0000256" key="2">
    <source>
        <dbReference type="ARBA" id="ARBA00022741"/>
    </source>
</evidence>
<dbReference type="PANTHER" id="PTHR12604">
    <property type="entry name" value="KU AUTOANTIGEN DNA HELICASE"/>
    <property type="match status" value="1"/>
</dbReference>
<feature type="region of interest" description="Disordered" evidence="12">
    <location>
        <begin position="243"/>
        <end position="306"/>
    </location>
</feature>
<dbReference type="Pfam" id="PF03731">
    <property type="entry name" value="Ku_N"/>
    <property type="match status" value="1"/>
</dbReference>
<protein>
    <submittedName>
        <fullName evidence="14">KU70 protein</fullName>
    </submittedName>
</protein>
<keyword evidence="8" id="KW-0233">DNA recombination</keyword>
<dbReference type="InterPro" id="IPR006165">
    <property type="entry name" value="Ku70"/>
</dbReference>
<evidence type="ECO:0000256" key="7">
    <source>
        <dbReference type="ARBA" id="ARBA00023125"/>
    </source>
</evidence>
<sequence>MADFVEWFDGTGGADGFGDDDGDDLLDELTMGNPIKAERDAVLFLVDCSSSMFRKIESAEMDAEATPGSYLSPFTRAIQCALSFYQEKVVTSDKDLVSLLLYNTRKKLNLYEFQGVYVFHEFDCPGAARVQELQVLSRAGSGDVNVHKEFSEHIGHGAPRAVLLSEAFWAAQHMFHNLRSRAIGFRRVFLFTDCDDPCAGIPMERERCFARMKDLHDAGVALEVFAHGADVVSSAVGGGGGSSTVGAGSLGHSSSAPTSHPGAPASTSHPLHHSTAGGATFVASPTGSGPHPHDVPSIGSSHGGAPAGPLLATTTAAVAALGTKPLTLGGDFFIRGKFWDPLVAAPLASKLGGSSGGGLSGSFDVSPDDVEYCGAVHVSACLTSFDTMVSDVKIRTNPQRSAGSAELRVGFGAAVPRVIVNIYTPILKCPKPKFTWLDGTTNTGVTSETRLLSKATGAPVAPAELRFSTSVAGEELLFSKDETIEMKKICSSNGGVRGFTILGFKKSEDAIRFKYNVARSGFLHCTTQKGGGQGALKFFVQLHRTLSTQNKVAIAEFVSRDNVAPRLVALLPSKLLHDHPMMDSVTGLGFHLIQIPYADDVRSFHPRKQPAEAQPTDDQITKAKRVIRKLQVEYDVNAIANPALQRQYKILQQLALIDPAPVQVDDLTLPDVEGMAKIAPTLQEFTTAVLPPSYSADMICPQPKAAKPPPSATEMAAIDFDDLESKGTLTSLTMPYLQQYLKLLKEDVQGAKLKHELVARVAEVVRKRRTVKREREEE</sequence>
<reference evidence="14" key="1">
    <citation type="submission" date="2008-08" db="EMBL/GenBank/DDBJ databases">
        <title>Insights into the genome sequence of a free-living kinetoplastid: Bodo saltans (Kinetoplastida: Euglenozoa).</title>
        <authorList>
            <person name="Jackson A.P."/>
            <person name="Quail M.A."/>
            <person name="Berriman M."/>
        </authorList>
    </citation>
    <scope>NUCLEOTIDE SEQUENCE</scope>
    <source>
        <strain evidence="14">Lake Konstanz</strain>
    </source>
</reference>
<dbReference type="AlphaFoldDB" id="B6DTH3"/>
<dbReference type="SUPFAM" id="SSF100939">
    <property type="entry name" value="SPOC domain-like"/>
    <property type="match status" value="1"/>
</dbReference>
<evidence type="ECO:0000256" key="10">
    <source>
        <dbReference type="ARBA" id="ARBA00023242"/>
    </source>
</evidence>
<evidence type="ECO:0000256" key="5">
    <source>
        <dbReference type="ARBA" id="ARBA00022806"/>
    </source>
</evidence>
<dbReference type="Gene3D" id="3.40.50.410">
    <property type="entry name" value="von Willebrand factor, type A domain"/>
    <property type="match status" value="1"/>
</dbReference>
<dbReference type="VEuPathDB" id="TriTrypDB:BSAL_26205"/>
<evidence type="ECO:0000259" key="13">
    <source>
        <dbReference type="SMART" id="SM00559"/>
    </source>
</evidence>
<dbReference type="SMART" id="SM00559">
    <property type="entry name" value="Ku78"/>
    <property type="match status" value="1"/>
</dbReference>
<accession>B6DTH3</accession>
<dbReference type="CDD" id="cd00788">
    <property type="entry name" value="KU70"/>
    <property type="match status" value="1"/>
</dbReference>
<dbReference type="GO" id="GO:0016787">
    <property type="term" value="F:hydrolase activity"/>
    <property type="evidence" value="ECO:0007669"/>
    <property type="project" value="UniProtKB-KW"/>
</dbReference>
<dbReference type="GO" id="GO:0000723">
    <property type="term" value="P:telomere maintenance"/>
    <property type="evidence" value="ECO:0007669"/>
    <property type="project" value="InterPro"/>
</dbReference>
<dbReference type="InterPro" id="IPR047087">
    <property type="entry name" value="KU70_core_dom"/>
</dbReference>
<evidence type="ECO:0000313" key="14">
    <source>
        <dbReference type="EMBL" id="ACI15997.1"/>
    </source>
</evidence>
<dbReference type="PIRSF" id="PIRSF003033">
    <property type="entry name" value="Ku70"/>
    <property type="match status" value="1"/>
</dbReference>
<organism evidence="14">
    <name type="scientific">Bodo saltans</name>
    <name type="common">Flagellated protozoan</name>
    <dbReference type="NCBI Taxonomy" id="75058"/>
    <lineage>
        <taxon>Eukaryota</taxon>
        <taxon>Discoba</taxon>
        <taxon>Euglenozoa</taxon>
        <taxon>Kinetoplastea</taxon>
        <taxon>Metakinetoplastina</taxon>
        <taxon>Eubodonida</taxon>
        <taxon>Bodonidae</taxon>
        <taxon>Bodo</taxon>
    </lineage>
</organism>
<feature type="domain" description="Ku" evidence="13">
    <location>
        <begin position="457"/>
        <end position="613"/>
    </location>
</feature>
<name>B6DTH3_BODSA</name>
<dbReference type="InterPro" id="IPR016194">
    <property type="entry name" value="SPOC-like_C_dom_sf"/>
</dbReference>
<feature type="active site" description="Schiff-base intermediate with DNA; for 5'-deoxyribose-5-phosphate lyase activity" evidence="11">
    <location>
        <position position="36"/>
    </location>
</feature>
<evidence type="ECO:0000256" key="8">
    <source>
        <dbReference type="ARBA" id="ARBA00023172"/>
    </source>
</evidence>
<dbReference type="EMBL" id="FJ168553">
    <property type="protein sequence ID" value="ACI15997.1"/>
    <property type="molecule type" value="Genomic_DNA"/>
</dbReference>
<evidence type="ECO:0000256" key="1">
    <source>
        <dbReference type="ARBA" id="ARBA00004123"/>
    </source>
</evidence>
<keyword evidence="7" id="KW-0238">DNA-binding</keyword>
<proteinExistence type="predicted"/>